<dbReference type="OrthoDB" id="9771846at2"/>
<keyword evidence="3" id="KW-1185">Reference proteome</keyword>
<sequence length="312" mass="33168">MSAPELAIVLVTYNSADWIGRCLRALPAALDGRCAQVVVVDNASADATADVVERDHPQTVLIRNAHNAGFAAAVNAGARAVASDWVLLLNPDTEARPGSLRNLVDFAERNPGHGLYGGRTLRPDGSLEPTSCAGLPSLWSTACFALGLSTAFRGSSVFDPESLGRWQRDTVREVGSVTGCLLLVDRATWDRLGGLDERYFVYGEDVDLSARARRLGLRPVITPDAEVVHGVGESSPGSEGSMLLALAGKVTYSRTHFPPVAAALAVGLLRLGVGLRAAGARLTGKGQGWRVGWRERARWWNGFPARPQHAAG</sequence>
<feature type="domain" description="Glycosyltransferase 2-like" evidence="1">
    <location>
        <begin position="8"/>
        <end position="127"/>
    </location>
</feature>
<gene>
    <name evidence="2" type="ORF">EV386_2170</name>
</gene>
<dbReference type="Gene3D" id="3.90.550.10">
    <property type="entry name" value="Spore Coat Polysaccharide Biosynthesis Protein SpsA, Chain A"/>
    <property type="match status" value="1"/>
</dbReference>
<dbReference type="InterPro" id="IPR001173">
    <property type="entry name" value="Glyco_trans_2-like"/>
</dbReference>
<dbReference type="PANTHER" id="PTHR43179:SF7">
    <property type="entry name" value="RHAMNOSYLTRANSFERASE WBBL"/>
    <property type="match status" value="1"/>
</dbReference>
<dbReference type="InterPro" id="IPR029044">
    <property type="entry name" value="Nucleotide-diphossugar_trans"/>
</dbReference>
<name>A0A4Q7M5K2_9MICO</name>
<evidence type="ECO:0000259" key="1">
    <source>
        <dbReference type="Pfam" id="PF00535"/>
    </source>
</evidence>
<dbReference type="SUPFAM" id="SSF53448">
    <property type="entry name" value="Nucleotide-diphospho-sugar transferases"/>
    <property type="match status" value="1"/>
</dbReference>
<dbReference type="Proteomes" id="UP000293852">
    <property type="component" value="Unassembled WGS sequence"/>
</dbReference>
<dbReference type="PANTHER" id="PTHR43179">
    <property type="entry name" value="RHAMNOSYLTRANSFERASE WBBL"/>
    <property type="match status" value="1"/>
</dbReference>
<evidence type="ECO:0000313" key="2">
    <source>
        <dbReference type="EMBL" id="RZS61858.1"/>
    </source>
</evidence>
<dbReference type="CDD" id="cd04186">
    <property type="entry name" value="GT_2_like_c"/>
    <property type="match status" value="1"/>
</dbReference>
<reference evidence="2 3" key="1">
    <citation type="submission" date="2019-02" db="EMBL/GenBank/DDBJ databases">
        <title>Sequencing the genomes of 1000 actinobacteria strains.</title>
        <authorList>
            <person name="Klenk H.-P."/>
        </authorList>
    </citation>
    <scope>NUCLEOTIDE SEQUENCE [LARGE SCALE GENOMIC DNA]</scope>
    <source>
        <strain evidence="2 3">DSM 16932</strain>
    </source>
</reference>
<dbReference type="RefSeq" id="WP_130414872.1">
    <property type="nucleotide sequence ID" value="NZ_SGWX01000001.1"/>
</dbReference>
<protein>
    <recommendedName>
        <fullName evidence="1">Glycosyltransferase 2-like domain-containing protein</fullName>
    </recommendedName>
</protein>
<comment type="caution">
    <text evidence="2">The sequence shown here is derived from an EMBL/GenBank/DDBJ whole genome shotgun (WGS) entry which is preliminary data.</text>
</comment>
<dbReference type="EMBL" id="SGWX01000001">
    <property type="protein sequence ID" value="RZS61858.1"/>
    <property type="molecule type" value="Genomic_DNA"/>
</dbReference>
<evidence type="ECO:0000313" key="3">
    <source>
        <dbReference type="Proteomes" id="UP000293852"/>
    </source>
</evidence>
<organism evidence="2 3">
    <name type="scientific">Xylanimonas ulmi</name>
    <dbReference type="NCBI Taxonomy" id="228973"/>
    <lineage>
        <taxon>Bacteria</taxon>
        <taxon>Bacillati</taxon>
        <taxon>Actinomycetota</taxon>
        <taxon>Actinomycetes</taxon>
        <taxon>Micrococcales</taxon>
        <taxon>Promicromonosporaceae</taxon>
        <taxon>Xylanimonas</taxon>
    </lineage>
</organism>
<dbReference type="Pfam" id="PF00535">
    <property type="entry name" value="Glycos_transf_2"/>
    <property type="match status" value="1"/>
</dbReference>
<dbReference type="AlphaFoldDB" id="A0A4Q7M5K2"/>
<proteinExistence type="predicted"/>
<accession>A0A4Q7M5K2</accession>